<gene>
    <name evidence="1" type="ORF">AVEN_83427_1</name>
</gene>
<reference evidence="1 2" key="1">
    <citation type="journal article" date="2019" name="Sci. Rep.">
        <title>Orb-weaving spider Araneus ventricosus genome elucidates the spidroin gene catalogue.</title>
        <authorList>
            <person name="Kono N."/>
            <person name="Nakamura H."/>
            <person name="Ohtoshi R."/>
            <person name="Moran D.A.P."/>
            <person name="Shinohara A."/>
            <person name="Yoshida Y."/>
            <person name="Fujiwara M."/>
            <person name="Mori M."/>
            <person name="Tomita M."/>
            <person name="Arakawa K."/>
        </authorList>
    </citation>
    <scope>NUCLEOTIDE SEQUENCE [LARGE SCALE GENOMIC DNA]</scope>
</reference>
<dbReference type="EMBL" id="BGPR01131206">
    <property type="protein sequence ID" value="GBN46321.1"/>
    <property type="molecule type" value="Genomic_DNA"/>
</dbReference>
<comment type="caution">
    <text evidence="1">The sequence shown here is derived from an EMBL/GenBank/DDBJ whole genome shotgun (WGS) entry which is preliminary data.</text>
</comment>
<keyword evidence="2" id="KW-1185">Reference proteome</keyword>
<organism evidence="1 2">
    <name type="scientific">Araneus ventricosus</name>
    <name type="common">Orbweaver spider</name>
    <name type="synonym">Epeira ventricosa</name>
    <dbReference type="NCBI Taxonomy" id="182803"/>
    <lineage>
        <taxon>Eukaryota</taxon>
        <taxon>Metazoa</taxon>
        <taxon>Ecdysozoa</taxon>
        <taxon>Arthropoda</taxon>
        <taxon>Chelicerata</taxon>
        <taxon>Arachnida</taxon>
        <taxon>Araneae</taxon>
        <taxon>Araneomorphae</taxon>
        <taxon>Entelegynae</taxon>
        <taxon>Araneoidea</taxon>
        <taxon>Araneidae</taxon>
        <taxon>Araneus</taxon>
    </lineage>
</organism>
<name>A0A4Y2P4M5_ARAVE</name>
<sequence length="56" mass="5999">IYPEIAVTLTWFDLATCRGDSDCVCIYKLAFGLATGQGDSEGVCVYKLAFGLATCQ</sequence>
<proteinExistence type="predicted"/>
<dbReference type="AlphaFoldDB" id="A0A4Y2P4M5"/>
<feature type="non-terminal residue" evidence="1">
    <location>
        <position position="1"/>
    </location>
</feature>
<dbReference type="Proteomes" id="UP000499080">
    <property type="component" value="Unassembled WGS sequence"/>
</dbReference>
<evidence type="ECO:0000313" key="2">
    <source>
        <dbReference type="Proteomes" id="UP000499080"/>
    </source>
</evidence>
<protein>
    <submittedName>
        <fullName evidence="1">Uncharacterized protein</fullName>
    </submittedName>
</protein>
<evidence type="ECO:0000313" key="1">
    <source>
        <dbReference type="EMBL" id="GBN46321.1"/>
    </source>
</evidence>
<accession>A0A4Y2P4M5</accession>